<proteinExistence type="predicted"/>
<name>A0ACB9C7E1_ARCLA</name>
<protein>
    <submittedName>
        <fullName evidence="1">Uncharacterized protein</fullName>
    </submittedName>
</protein>
<reference evidence="1 2" key="2">
    <citation type="journal article" date="2022" name="Mol. Ecol. Resour.">
        <title>The genomes of chicory, endive, great burdock and yacon provide insights into Asteraceae paleo-polyploidization history and plant inulin production.</title>
        <authorList>
            <person name="Fan W."/>
            <person name="Wang S."/>
            <person name="Wang H."/>
            <person name="Wang A."/>
            <person name="Jiang F."/>
            <person name="Liu H."/>
            <person name="Zhao H."/>
            <person name="Xu D."/>
            <person name="Zhang Y."/>
        </authorList>
    </citation>
    <scope>NUCLEOTIDE SEQUENCE [LARGE SCALE GENOMIC DNA]</scope>
    <source>
        <strain evidence="2">cv. Niubang</strain>
    </source>
</reference>
<dbReference type="EMBL" id="CM042051">
    <property type="protein sequence ID" value="KAI3730083.1"/>
    <property type="molecule type" value="Genomic_DNA"/>
</dbReference>
<reference evidence="2" key="1">
    <citation type="journal article" date="2022" name="Mol. Ecol. Resour.">
        <title>The genomes of chicory, endive, great burdock and yacon provide insights into Asteraceae palaeo-polyploidization history and plant inulin production.</title>
        <authorList>
            <person name="Fan W."/>
            <person name="Wang S."/>
            <person name="Wang H."/>
            <person name="Wang A."/>
            <person name="Jiang F."/>
            <person name="Liu H."/>
            <person name="Zhao H."/>
            <person name="Xu D."/>
            <person name="Zhang Y."/>
        </authorList>
    </citation>
    <scope>NUCLEOTIDE SEQUENCE [LARGE SCALE GENOMIC DNA]</scope>
    <source>
        <strain evidence="2">cv. Niubang</strain>
    </source>
</reference>
<evidence type="ECO:0000313" key="2">
    <source>
        <dbReference type="Proteomes" id="UP001055879"/>
    </source>
</evidence>
<dbReference type="Proteomes" id="UP001055879">
    <property type="component" value="Linkage Group LG05"/>
</dbReference>
<keyword evidence="2" id="KW-1185">Reference proteome</keyword>
<accession>A0ACB9C7E1</accession>
<organism evidence="1 2">
    <name type="scientific">Arctium lappa</name>
    <name type="common">Greater burdock</name>
    <name type="synonym">Lappa major</name>
    <dbReference type="NCBI Taxonomy" id="4217"/>
    <lineage>
        <taxon>Eukaryota</taxon>
        <taxon>Viridiplantae</taxon>
        <taxon>Streptophyta</taxon>
        <taxon>Embryophyta</taxon>
        <taxon>Tracheophyta</taxon>
        <taxon>Spermatophyta</taxon>
        <taxon>Magnoliopsida</taxon>
        <taxon>eudicotyledons</taxon>
        <taxon>Gunneridae</taxon>
        <taxon>Pentapetalae</taxon>
        <taxon>asterids</taxon>
        <taxon>campanulids</taxon>
        <taxon>Asterales</taxon>
        <taxon>Asteraceae</taxon>
        <taxon>Carduoideae</taxon>
        <taxon>Cardueae</taxon>
        <taxon>Arctiinae</taxon>
        <taxon>Arctium</taxon>
    </lineage>
</organism>
<evidence type="ECO:0000313" key="1">
    <source>
        <dbReference type="EMBL" id="KAI3730083.1"/>
    </source>
</evidence>
<comment type="caution">
    <text evidence="1">The sequence shown here is derived from an EMBL/GenBank/DDBJ whole genome shotgun (WGS) entry which is preliminary data.</text>
</comment>
<gene>
    <name evidence="1" type="ORF">L6452_18759</name>
</gene>
<sequence length="105" mass="11987">MLHNLASTLEEVTFKSHLVDSTSTTEGFWRQDGMLMSSKGQMWSGQVRSGQLRASHVVWLPITVWSSQGLLSKRCEVGRLMSRALLLLYTSCSSLCHCVRKRWER</sequence>